<comment type="caution">
    <text evidence="2">The sequence shown here is derived from an EMBL/GenBank/DDBJ whole genome shotgun (WGS) entry which is preliminary data.</text>
</comment>
<dbReference type="EMBL" id="JASJOS010000007">
    <property type="protein sequence ID" value="MDJ1482259.1"/>
    <property type="molecule type" value="Genomic_DNA"/>
</dbReference>
<accession>A0AAE3QSW7</accession>
<organism evidence="2 3">
    <name type="scientific">Xanthocytophaga flava</name>
    <dbReference type="NCBI Taxonomy" id="3048013"/>
    <lineage>
        <taxon>Bacteria</taxon>
        <taxon>Pseudomonadati</taxon>
        <taxon>Bacteroidota</taxon>
        <taxon>Cytophagia</taxon>
        <taxon>Cytophagales</taxon>
        <taxon>Rhodocytophagaceae</taxon>
        <taxon>Xanthocytophaga</taxon>
    </lineage>
</organism>
<sequence length="315" mass="36647">MHGILQEDEFFYEKSLKLSMHILTNITAIGCILLLVACTSKKLETESTTTITDSLSQETPVVQQALPESQKPEERQRQLDESVKRDSLRFDIALKDGLKQTEKHFKADSFSKKYTIQPDDSSYSIQIDITIGHLFSIKKKHVLLRLYTDWVTYLYIYKIQNNKLQSVLRSEQGETTYIRDTIADVNGDGYKDLLVHWYPTSGCCRRNVYNVYLYIKSKGIFSKDYRFINPTFSPKEKVIRGVGYGHPGEVGLYKYKWNGLKVDTIEFIYPDASKKGKFIKTKKRTYEPTKENGIVLQTVPKEYHSIESYNWFTDF</sequence>
<name>A0AAE3QSW7_9BACT</name>
<evidence type="ECO:0000256" key="1">
    <source>
        <dbReference type="SAM" id="MobiDB-lite"/>
    </source>
</evidence>
<proteinExistence type="predicted"/>
<reference evidence="2" key="1">
    <citation type="submission" date="2023-05" db="EMBL/GenBank/DDBJ databases">
        <authorList>
            <person name="Zhang X."/>
        </authorList>
    </citation>
    <scope>NUCLEOTIDE SEQUENCE</scope>
    <source>
        <strain evidence="2">YF14B1</strain>
    </source>
</reference>
<evidence type="ECO:0000313" key="3">
    <source>
        <dbReference type="Proteomes" id="UP001241110"/>
    </source>
</evidence>
<feature type="region of interest" description="Disordered" evidence="1">
    <location>
        <begin position="59"/>
        <end position="82"/>
    </location>
</feature>
<dbReference type="SUPFAM" id="SSF69318">
    <property type="entry name" value="Integrin alpha N-terminal domain"/>
    <property type="match status" value="1"/>
</dbReference>
<protein>
    <submittedName>
        <fullName evidence="2">Uncharacterized protein</fullName>
    </submittedName>
</protein>
<gene>
    <name evidence="2" type="ORF">QNI16_17270</name>
</gene>
<dbReference type="Proteomes" id="UP001241110">
    <property type="component" value="Unassembled WGS sequence"/>
</dbReference>
<dbReference type="RefSeq" id="WP_313981137.1">
    <property type="nucleotide sequence ID" value="NZ_JASJOS010000007.1"/>
</dbReference>
<evidence type="ECO:0000313" key="2">
    <source>
        <dbReference type="EMBL" id="MDJ1482259.1"/>
    </source>
</evidence>
<dbReference type="InterPro" id="IPR058087">
    <property type="entry name" value="XAC2610_dom"/>
</dbReference>
<feature type="compositionally biased region" description="Basic and acidic residues" evidence="1">
    <location>
        <begin position="70"/>
        <end position="82"/>
    </location>
</feature>
<dbReference type="InterPro" id="IPR028994">
    <property type="entry name" value="Integrin_alpha_N"/>
</dbReference>
<dbReference type="NCBIfam" id="NF047539">
    <property type="entry name" value="XAC2610_fam"/>
    <property type="match status" value="1"/>
</dbReference>
<dbReference type="AlphaFoldDB" id="A0AAE3QSW7"/>